<dbReference type="Gene3D" id="2.40.128.320">
    <property type="entry name" value="Protein HRI1, N-terminal domain"/>
    <property type="match status" value="1"/>
</dbReference>
<accession>A0ABR2VEE9</accession>
<comment type="caution">
    <text evidence="1">The sequence shown here is derived from an EMBL/GenBank/DDBJ whole genome shotgun (WGS) entry which is preliminary data.</text>
</comment>
<gene>
    <name evidence="1" type="ORF">SUNI508_13468</name>
</gene>
<dbReference type="Proteomes" id="UP001408356">
    <property type="component" value="Unassembled WGS sequence"/>
</dbReference>
<organism evidence="1 2">
    <name type="scientific">Seiridium unicorne</name>
    <dbReference type="NCBI Taxonomy" id="138068"/>
    <lineage>
        <taxon>Eukaryota</taxon>
        <taxon>Fungi</taxon>
        <taxon>Dikarya</taxon>
        <taxon>Ascomycota</taxon>
        <taxon>Pezizomycotina</taxon>
        <taxon>Sordariomycetes</taxon>
        <taxon>Xylariomycetidae</taxon>
        <taxon>Amphisphaeriales</taxon>
        <taxon>Sporocadaceae</taxon>
        <taxon>Seiridium</taxon>
    </lineage>
</organism>
<dbReference type="InterPro" id="IPR031818">
    <property type="entry name" value="Hri1"/>
</dbReference>
<reference evidence="1 2" key="1">
    <citation type="journal article" date="2024" name="J. Plant Pathol.">
        <title>Sequence and assembly of the genome of Seiridium unicorne, isolate CBS 538.82, causal agent of cypress canker disease.</title>
        <authorList>
            <person name="Scali E."/>
            <person name="Rocca G.D."/>
            <person name="Danti R."/>
            <person name="Garbelotto M."/>
            <person name="Barberini S."/>
            <person name="Baroncelli R."/>
            <person name="Emiliani G."/>
        </authorList>
    </citation>
    <scope>NUCLEOTIDE SEQUENCE [LARGE SCALE GENOMIC DNA]</scope>
    <source>
        <strain evidence="1 2">BM-138-508</strain>
    </source>
</reference>
<dbReference type="EMBL" id="JARVKF010000031">
    <property type="protein sequence ID" value="KAK9424815.1"/>
    <property type="molecule type" value="Genomic_DNA"/>
</dbReference>
<dbReference type="InterPro" id="IPR043047">
    <property type="entry name" value="Hri1_N_sf"/>
</dbReference>
<dbReference type="CDD" id="cd11693">
    <property type="entry name" value="HRI1_C_like"/>
    <property type="match status" value="1"/>
</dbReference>
<name>A0ABR2VEE9_9PEZI</name>
<sequence length="261" mass="29141">MIEDATTDNLSTPWARELLKRPLVEIRRGISLGYDPPHENQSVLALTAPSGKFVDIRFDVASYQGSDIESYMKAFHGVANGGLCVPRILPGTDNCAPYECVIHVRWQHSIDSAGSFSTEGADMYLLSNGDVMEVGTVELKGKVHMFKEYWIKPRAEARQLPCIVVETEGRQHEDEVQGMVIRIGDFCQGILQDKKGCQIWLERWELTSTDAGWKKDTRSNTGPANAAAIMPSRWVIEADRKVGESVIINGRKWDVAEVYNG</sequence>
<evidence type="ECO:0000313" key="2">
    <source>
        <dbReference type="Proteomes" id="UP001408356"/>
    </source>
</evidence>
<keyword evidence="2" id="KW-1185">Reference proteome</keyword>
<evidence type="ECO:0000313" key="1">
    <source>
        <dbReference type="EMBL" id="KAK9424815.1"/>
    </source>
</evidence>
<proteinExistence type="predicted"/>
<protein>
    <submittedName>
        <fullName evidence="1">Uncharacterized protein</fullName>
    </submittedName>
</protein>
<dbReference type="Pfam" id="PF16815">
    <property type="entry name" value="HRI1"/>
    <property type="match status" value="1"/>
</dbReference>